<name>A0A1J4T769_9BACT</name>
<keyword evidence="3 4" id="KW-0687">Ribonucleoprotein</keyword>
<evidence type="ECO:0000313" key="7">
    <source>
        <dbReference type="Proteomes" id="UP000182860"/>
    </source>
</evidence>
<dbReference type="InterPro" id="IPR036870">
    <property type="entry name" value="Ribosomal_bS18_sf"/>
</dbReference>
<dbReference type="PANTHER" id="PTHR13479:SF40">
    <property type="entry name" value="SMALL RIBOSOMAL SUBUNIT PROTEIN BS18M"/>
    <property type="match status" value="1"/>
</dbReference>
<dbReference type="Proteomes" id="UP000182860">
    <property type="component" value="Unassembled WGS sequence"/>
</dbReference>
<dbReference type="GO" id="GO:0070181">
    <property type="term" value="F:small ribosomal subunit rRNA binding"/>
    <property type="evidence" value="ECO:0007669"/>
    <property type="project" value="TreeGrafter"/>
</dbReference>
<evidence type="ECO:0000256" key="5">
    <source>
        <dbReference type="RuleBase" id="RU003910"/>
    </source>
</evidence>
<dbReference type="SUPFAM" id="SSF46911">
    <property type="entry name" value="Ribosomal protein S18"/>
    <property type="match status" value="1"/>
</dbReference>
<organism evidence="6 7">
    <name type="scientific">Candidatus Falkowbacteria bacterium CG1_02_41_21</name>
    <dbReference type="NCBI Taxonomy" id="1805147"/>
    <lineage>
        <taxon>Bacteria</taxon>
        <taxon>Candidatus Falkowiibacteriota</taxon>
    </lineage>
</organism>
<keyword evidence="4" id="KW-0699">rRNA-binding</keyword>
<dbReference type="NCBIfam" id="TIGR00165">
    <property type="entry name" value="S18"/>
    <property type="match status" value="1"/>
</dbReference>
<dbReference type="Pfam" id="PF01084">
    <property type="entry name" value="Ribosomal_S18"/>
    <property type="match status" value="1"/>
</dbReference>
<dbReference type="GO" id="GO:0006412">
    <property type="term" value="P:translation"/>
    <property type="evidence" value="ECO:0007669"/>
    <property type="project" value="UniProtKB-UniRule"/>
</dbReference>
<dbReference type="PANTHER" id="PTHR13479">
    <property type="entry name" value="30S RIBOSOMAL PROTEIN S18"/>
    <property type="match status" value="1"/>
</dbReference>
<evidence type="ECO:0000313" key="6">
    <source>
        <dbReference type="EMBL" id="OIO07344.1"/>
    </source>
</evidence>
<protein>
    <recommendedName>
        <fullName evidence="4">Small ribosomal subunit protein bS18</fullName>
    </recommendedName>
</protein>
<comment type="subunit">
    <text evidence="4">Part of the 30S ribosomal subunit. Forms a tight heterodimer with protein bS6.</text>
</comment>
<evidence type="ECO:0000256" key="4">
    <source>
        <dbReference type="HAMAP-Rule" id="MF_00270"/>
    </source>
</evidence>
<dbReference type="GO" id="GO:0022627">
    <property type="term" value="C:cytosolic small ribosomal subunit"/>
    <property type="evidence" value="ECO:0007669"/>
    <property type="project" value="TreeGrafter"/>
</dbReference>
<comment type="caution">
    <text evidence="6">The sequence shown here is derived from an EMBL/GenBank/DDBJ whole genome shotgun (WGS) entry which is preliminary data.</text>
</comment>
<dbReference type="HAMAP" id="MF_00270">
    <property type="entry name" value="Ribosomal_bS18"/>
    <property type="match status" value="1"/>
</dbReference>
<dbReference type="Gene3D" id="4.10.640.10">
    <property type="entry name" value="Ribosomal protein S18"/>
    <property type="match status" value="1"/>
</dbReference>
<evidence type="ECO:0000256" key="1">
    <source>
        <dbReference type="ARBA" id="ARBA00005589"/>
    </source>
</evidence>
<evidence type="ECO:0000256" key="3">
    <source>
        <dbReference type="ARBA" id="ARBA00023274"/>
    </source>
</evidence>
<comment type="function">
    <text evidence="4">Binds as a heterodimer with protein bS6 to the central domain of the 16S rRNA, where it helps stabilize the platform of the 30S subunit.</text>
</comment>
<keyword evidence="2 4" id="KW-0689">Ribosomal protein</keyword>
<reference evidence="6 7" key="1">
    <citation type="journal article" date="2016" name="Environ. Microbiol.">
        <title>Genomic resolution of a cold subsurface aquifer community provides metabolic insights for novel microbes adapted to high CO concentrations.</title>
        <authorList>
            <person name="Probst A.J."/>
            <person name="Castelle C.J."/>
            <person name="Singh A."/>
            <person name="Brown C.T."/>
            <person name="Anantharaman K."/>
            <person name="Sharon I."/>
            <person name="Hug L.A."/>
            <person name="Burstein D."/>
            <person name="Emerson J.B."/>
            <person name="Thomas B.C."/>
            <person name="Banfield J.F."/>
        </authorList>
    </citation>
    <scope>NUCLEOTIDE SEQUENCE [LARGE SCALE GENOMIC DNA]</scope>
    <source>
        <strain evidence="6">CG1_02_41_21</strain>
    </source>
</reference>
<evidence type="ECO:0000256" key="2">
    <source>
        <dbReference type="ARBA" id="ARBA00022980"/>
    </source>
</evidence>
<proteinExistence type="inferred from homology"/>
<keyword evidence="4" id="KW-0694">RNA-binding</keyword>
<sequence>MNNNNQNNNVTKKAKECYFCVNNLEPDYKDTKSLRRFINFYQKIIAAGRTGTCAWHQRKLTLAIKRSRKMALLAFTHK</sequence>
<dbReference type="PRINTS" id="PR00974">
    <property type="entry name" value="RIBOSOMALS18"/>
</dbReference>
<dbReference type="GO" id="GO:0003735">
    <property type="term" value="F:structural constituent of ribosome"/>
    <property type="evidence" value="ECO:0007669"/>
    <property type="project" value="InterPro"/>
</dbReference>
<dbReference type="InterPro" id="IPR001648">
    <property type="entry name" value="Ribosomal_bS18"/>
</dbReference>
<comment type="similarity">
    <text evidence="1 4 5">Belongs to the bacterial ribosomal protein bS18 family.</text>
</comment>
<dbReference type="EMBL" id="MNUV01000042">
    <property type="protein sequence ID" value="OIO07344.1"/>
    <property type="molecule type" value="Genomic_DNA"/>
</dbReference>
<gene>
    <name evidence="4" type="primary">rpsR</name>
    <name evidence="6" type="ORF">AUJ35_02235</name>
</gene>
<accession>A0A1J4T769</accession>
<dbReference type="AlphaFoldDB" id="A0A1J4T769"/>